<proteinExistence type="predicted"/>
<evidence type="ECO:0000313" key="8">
    <source>
        <dbReference type="EMBL" id="RMX41593.1"/>
    </source>
</evidence>
<feature type="transmembrane region" description="Helical" evidence="6">
    <location>
        <begin position="227"/>
        <end position="245"/>
    </location>
</feature>
<feature type="transmembrane region" description="Helical" evidence="6">
    <location>
        <begin position="140"/>
        <end position="158"/>
    </location>
</feature>
<gene>
    <name evidence="8" type="ORF">pdam_00022579</name>
</gene>
<dbReference type="SUPFAM" id="SSF103473">
    <property type="entry name" value="MFS general substrate transporter"/>
    <property type="match status" value="1"/>
</dbReference>
<sequence>MSGPNVNSKMERSKSKKSCEFDDILDMVGGFGRYSLALYAFMCIMSVPIGLQQLVQVFYAATPKYSCVSYSSPSNNTCSECCNNCEKYEFQAGLTSAVTEWNLICDRRPLKAMTQSVYMAGLLVGSVAFSSLSDHFGRKISVFLSIFLMAACGTVSAVSDCLSLFALFRFGAGAATAGCLLVRFVYCMEIIHINNRTAAGMVNNIFVSIGFSTLSLLGYLIRDWRHLMLIVSLPAAPLLLCYWMIPESPRWLIAKDRLDEAHELLMKYAKRNRVTVESTQLKHVIQEFKKEEERNRSESKKTYGILDMVRTPKLRKRTIICGFNWFVNALVYFGISLNVGNLAGNMYLNFFFLCIVEIPGALALWFFYARFGRRIPYASFMIIGGAAEMLVLAVPSGDEYKVVITILAVIGKACILATFLGIYIYTVELYPTIIRNTGIGVCSMMARVGSILTPYIVLLADLPNMSKTLPLVIFGVFGVIAGVMALWLPETRYCPMAQTVEQVEAWKEDYKIYCCKHHSLRMEDGNIVLMDEKEGDENDSSITTETPPYKEKYDTVV</sequence>
<protein>
    <recommendedName>
        <fullName evidence="7">Major facilitator superfamily (MFS) profile domain-containing protein</fullName>
    </recommendedName>
</protein>
<comment type="caution">
    <text evidence="8">The sequence shown here is derived from an EMBL/GenBank/DDBJ whole genome shotgun (WGS) entry which is preliminary data.</text>
</comment>
<evidence type="ECO:0000256" key="4">
    <source>
        <dbReference type="ARBA" id="ARBA00023136"/>
    </source>
</evidence>
<accession>A0A3M6TJI3</accession>
<feature type="transmembrane region" description="Helical" evidence="6">
    <location>
        <begin position="164"/>
        <end position="186"/>
    </location>
</feature>
<keyword evidence="9" id="KW-1185">Reference proteome</keyword>
<keyword evidence="2 6" id="KW-0812">Transmembrane</keyword>
<feature type="transmembrane region" description="Helical" evidence="6">
    <location>
        <begin position="116"/>
        <end position="133"/>
    </location>
</feature>
<dbReference type="Pfam" id="PF00083">
    <property type="entry name" value="Sugar_tr"/>
    <property type="match status" value="1"/>
</dbReference>
<dbReference type="STRING" id="46731.A0A3M6TJI3"/>
<dbReference type="GO" id="GO:0016020">
    <property type="term" value="C:membrane"/>
    <property type="evidence" value="ECO:0007669"/>
    <property type="project" value="UniProtKB-SubCell"/>
</dbReference>
<evidence type="ECO:0000256" key="2">
    <source>
        <dbReference type="ARBA" id="ARBA00022692"/>
    </source>
</evidence>
<dbReference type="GO" id="GO:0022857">
    <property type="term" value="F:transmembrane transporter activity"/>
    <property type="evidence" value="ECO:0007669"/>
    <property type="project" value="InterPro"/>
</dbReference>
<feature type="transmembrane region" description="Helical" evidence="6">
    <location>
        <begin position="347"/>
        <end position="368"/>
    </location>
</feature>
<feature type="transmembrane region" description="Helical" evidence="6">
    <location>
        <begin position="437"/>
        <end position="457"/>
    </location>
</feature>
<evidence type="ECO:0000313" key="9">
    <source>
        <dbReference type="Proteomes" id="UP000275408"/>
    </source>
</evidence>
<dbReference type="EMBL" id="RCHS01003472">
    <property type="protein sequence ID" value="RMX41593.1"/>
    <property type="molecule type" value="Genomic_DNA"/>
</dbReference>
<dbReference type="Proteomes" id="UP000275408">
    <property type="component" value="Unassembled WGS sequence"/>
</dbReference>
<name>A0A3M6TJI3_POCDA</name>
<dbReference type="OrthoDB" id="5978429at2759"/>
<dbReference type="InterPro" id="IPR020846">
    <property type="entry name" value="MFS_dom"/>
</dbReference>
<evidence type="ECO:0000256" key="6">
    <source>
        <dbReference type="SAM" id="Phobius"/>
    </source>
</evidence>
<reference evidence="8 9" key="1">
    <citation type="journal article" date="2018" name="Sci. Rep.">
        <title>Comparative analysis of the Pocillopora damicornis genome highlights role of immune system in coral evolution.</title>
        <authorList>
            <person name="Cunning R."/>
            <person name="Bay R.A."/>
            <person name="Gillette P."/>
            <person name="Baker A.C."/>
            <person name="Traylor-Knowles N."/>
        </authorList>
    </citation>
    <scope>NUCLEOTIDE SEQUENCE [LARGE SCALE GENOMIC DNA]</scope>
    <source>
        <strain evidence="8">RSMAS</strain>
        <tissue evidence="8">Whole animal</tissue>
    </source>
</reference>
<feature type="transmembrane region" description="Helical" evidence="6">
    <location>
        <begin position="198"/>
        <end position="221"/>
    </location>
</feature>
<dbReference type="InterPro" id="IPR005828">
    <property type="entry name" value="MFS_sugar_transport-like"/>
</dbReference>
<feature type="domain" description="Major facilitator superfamily (MFS) profile" evidence="7">
    <location>
        <begin position="38"/>
        <end position="493"/>
    </location>
</feature>
<feature type="transmembrane region" description="Helical" evidence="6">
    <location>
        <begin position="36"/>
        <end position="55"/>
    </location>
</feature>
<organism evidence="8 9">
    <name type="scientific">Pocillopora damicornis</name>
    <name type="common">Cauliflower coral</name>
    <name type="synonym">Millepora damicornis</name>
    <dbReference type="NCBI Taxonomy" id="46731"/>
    <lineage>
        <taxon>Eukaryota</taxon>
        <taxon>Metazoa</taxon>
        <taxon>Cnidaria</taxon>
        <taxon>Anthozoa</taxon>
        <taxon>Hexacorallia</taxon>
        <taxon>Scleractinia</taxon>
        <taxon>Astrocoeniina</taxon>
        <taxon>Pocilloporidae</taxon>
        <taxon>Pocillopora</taxon>
    </lineage>
</organism>
<dbReference type="CDD" id="cd17317">
    <property type="entry name" value="MFS_SLC22"/>
    <property type="match status" value="1"/>
</dbReference>
<feature type="transmembrane region" description="Helical" evidence="6">
    <location>
        <begin position="469"/>
        <end position="488"/>
    </location>
</feature>
<evidence type="ECO:0000259" key="7">
    <source>
        <dbReference type="PROSITE" id="PS50850"/>
    </source>
</evidence>
<dbReference type="Gene3D" id="1.20.1250.20">
    <property type="entry name" value="MFS general substrate transporter like domains"/>
    <property type="match status" value="1"/>
</dbReference>
<comment type="subcellular location">
    <subcellularLocation>
        <location evidence="1">Membrane</location>
        <topology evidence="1">Multi-pass membrane protein</topology>
    </subcellularLocation>
</comment>
<dbReference type="AlphaFoldDB" id="A0A3M6TJI3"/>
<dbReference type="PANTHER" id="PTHR24064">
    <property type="entry name" value="SOLUTE CARRIER FAMILY 22 MEMBER"/>
    <property type="match status" value="1"/>
</dbReference>
<dbReference type="PROSITE" id="PS50850">
    <property type="entry name" value="MFS"/>
    <property type="match status" value="1"/>
</dbReference>
<keyword evidence="4 6" id="KW-0472">Membrane</keyword>
<dbReference type="OMA" id="TNITSCA"/>
<feature type="transmembrane region" description="Helical" evidence="6">
    <location>
        <begin position="402"/>
        <end position="425"/>
    </location>
</feature>
<evidence type="ECO:0000256" key="3">
    <source>
        <dbReference type="ARBA" id="ARBA00022989"/>
    </source>
</evidence>
<keyword evidence="3 6" id="KW-1133">Transmembrane helix</keyword>
<dbReference type="InterPro" id="IPR036259">
    <property type="entry name" value="MFS_trans_sf"/>
</dbReference>
<feature type="transmembrane region" description="Helical" evidence="6">
    <location>
        <begin position="318"/>
        <end position="335"/>
    </location>
</feature>
<feature type="region of interest" description="Disordered" evidence="5">
    <location>
        <begin position="534"/>
        <end position="557"/>
    </location>
</feature>
<feature type="compositionally biased region" description="Basic and acidic residues" evidence="5">
    <location>
        <begin position="548"/>
        <end position="557"/>
    </location>
</feature>
<feature type="transmembrane region" description="Helical" evidence="6">
    <location>
        <begin position="375"/>
        <end position="396"/>
    </location>
</feature>
<evidence type="ECO:0000256" key="5">
    <source>
        <dbReference type="SAM" id="MobiDB-lite"/>
    </source>
</evidence>
<evidence type="ECO:0000256" key="1">
    <source>
        <dbReference type="ARBA" id="ARBA00004141"/>
    </source>
</evidence>